<sequence>MKHYLRKFIAVSAVALTMITALPAGIGTSELITPITAAAATITSGQIGIEYKVSDEVTLYFYPDMENHHMEVWGSKITGDNVEVNIPDTFTYNGEEFTVTAIRPHAFYNQTNLGSIRGSSEHITSIGQGAFYGCTNLTDLYINNRGGYSSVEYIGPCAFEGCSSLLSLGFASYTDEIGAHAFWGCTSLYNIYLYDIKTLGNAAFYNCSGADTIELSRSEELSRIPDHAFWGCSSAKEIHLPENIYEIGVQSFAGCTNFTTVNIPDNVTTIGSAAFMSCDSLRNVLMSDSIISVGDHAFFLCPNMKYFVSKNPNAFLGDYSVGWHLLDNGMPVANDDFVVWSTGNGRVKNYAANNGLTYHDISDAASLASTRYKNYEWAKSNNASAWGSNNKYYFGTYHNPYANGYINKQFKGICNGLAVISALTSQGYLSVSDYAPLFDRIKDISAGDTMPSFVKSYATTVWANSDVYLDDYNTEWSTNHFGKEMMKYAENITYGADAAIFVIDGTFDKAGHAMVCFGLEFKDYASDKNTAKWNGWDARFLIYDVNRPSHSSYDYCYVNFSDGSWYCKRYLDYGYDTSKNHISMTHSYDKMVSRSNMTPDEFFDAIRYNNS</sequence>
<feature type="signal peptide" evidence="1">
    <location>
        <begin position="1"/>
        <end position="23"/>
    </location>
</feature>
<dbReference type="EMBL" id="FNWV01000015">
    <property type="protein sequence ID" value="SEH83269.1"/>
    <property type="molecule type" value="Genomic_DNA"/>
</dbReference>
<proteinExistence type="predicted"/>
<reference evidence="2 3" key="1">
    <citation type="submission" date="2016-10" db="EMBL/GenBank/DDBJ databases">
        <authorList>
            <person name="de Groot N.N."/>
        </authorList>
    </citation>
    <scope>NUCLEOTIDE SEQUENCE [LARGE SCALE GENOMIC DNA]</scope>
    <source>
        <strain evidence="2 3">YAD2003</strain>
    </source>
</reference>
<keyword evidence="1" id="KW-0732">Signal</keyword>
<dbReference type="AlphaFoldDB" id="A0A1H6L4N6"/>
<evidence type="ECO:0000313" key="3">
    <source>
        <dbReference type="Proteomes" id="UP000183190"/>
    </source>
</evidence>
<dbReference type="Proteomes" id="UP000183190">
    <property type="component" value="Unassembled WGS sequence"/>
</dbReference>
<evidence type="ECO:0000313" key="2">
    <source>
        <dbReference type="EMBL" id="SEH83269.1"/>
    </source>
</evidence>
<evidence type="ECO:0000256" key="1">
    <source>
        <dbReference type="SAM" id="SignalP"/>
    </source>
</evidence>
<dbReference type="SUPFAM" id="SSF52058">
    <property type="entry name" value="L domain-like"/>
    <property type="match status" value="1"/>
</dbReference>
<gene>
    <name evidence="2" type="ORF">SAMN02910265_02948</name>
</gene>
<dbReference type="Pfam" id="PF13306">
    <property type="entry name" value="LRR_5"/>
    <property type="match status" value="1"/>
</dbReference>
<dbReference type="RefSeq" id="WP_074718752.1">
    <property type="nucleotide sequence ID" value="NZ_FNWV01000015.1"/>
</dbReference>
<dbReference type="InterPro" id="IPR032675">
    <property type="entry name" value="LRR_dom_sf"/>
</dbReference>
<dbReference type="InterPro" id="IPR026906">
    <property type="entry name" value="LRR_5"/>
</dbReference>
<protein>
    <submittedName>
        <fullName evidence="2">Leucine rich repeat-containing protein</fullName>
    </submittedName>
</protein>
<dbReference type="Gene3D" id="3.80.10.10">
    <property type="entry name" value="Ribonuclease Inhibitor"/>
    <property type="match status" value="2"/>
</dbReference>
<dbReference type="PANTHER" id="PTHR45661">
    <property type="entry name" value="SURFACE ANTIGEN"/>
    <property type="match status" value="1"/>
</dbReference>
<name>A0A1H6L4N6_RUMFL</name>
<dbReference type="PANTHER" id="PTHR45661:SF3">
    <property type="entry name" value="IG-LIKE DOMAIN-CONTAINING PROTEIN"/>
    <property type="match status" value="1"/>
</dbReference>
<organism evidence="2 3">
    <name type="scientific">Ruminococcus flavefaciens</name>
    <dbReference type="NCBI Taxonomy" id="1265"/>
    <lineage>
        <taxon>Bacteria</taxon>
        <taxon>Bacillati</taxon>
        <taxon>Bacillota</taxon>
        <taxon>Clostridia</taxon>
        <taxon>Eubacteriales</taxon>
        <taxon>Oscillospiraceae</taxon>
        <taxon>Ruminococcus</taxon>
    </lineage>
</organism>
<accession>A0A1H6L4N6</accession>
<feature type="chain" id="PRO_5039353581" evidence="1">
    <location>
        <begin position="24"/>
        <end position="611"/>
    </location>
</feature>
<dbReference type="InterPro" id="IPR053139">
    <property type="entry name" value="Surface_bspA-like"/>
</dbReference>